<feature type="transmembrane region" description="Helical" evidence="1">
    <location>
        <begin position="180"/>
        <end position="205"/>
    </location>
</feature>
<comment type="caution">
    <text evidence="2">The sequence shown here is derived from an EMBL/GenBank/DDBJ whole genome shotgun (WGS) entry which is preliminary data.</text>
</comment>
<dbReference type="Proteomes" id="UP001236795">
    <property type="component" value="Unassembled WGS sequence"/>
</dbReference>
<proteinExistence type="predicted"/>
<name>A0ABU0KQK2_9ACTN</name>
<gene>
    <name evidence="2" type="ORF">QO019_006538</name>
</gene>
<reference evidence="2 3" key="1">
    <citation type="submission" date="2023-07" db="EMBL/GenBank/DDBJ databases">
        <title>Genomic Encyclopedia of Type Strains, Phase IV (KMG-IV): sequencing the most valuable type-strain genomes for metagenomic binning, comparative biology and taxonomic classification.</title>
        <authorList>
            <person name="Goeker M."/>
        </authorList>
    </citation>
    <scope>NUCLEOTIDE SEQUENCE [LARGE SCALE GENOMIC DNA]</scope>
    <source>
        <strain evidence="2 3">DSM 40573</strain>
    </source>
</reference>
<evidence type="ECO:0000256" key="1">
    <source>
        <dbReference type="SAM" id="Phobius"/>
    </source>
</evidence>
<organism evidence="2 3">
    <name type="scientific">Streptomyces thermodiastaticus</name>
    <dbReference type="NCBI Taxonomy" id="44061"/>
    <lineage>
        <taxon>Bacteria</taxon>
        <taxon>Bacillati</taxon>
        <taxon>Actinomycetota</taxon>
        <taxon>Actinomycetes</taxon>
        <taxon>Kitasatosporales</taxon>
        <taxon>Streptomycetaceae</taxon>
        <taxon>Streptomyces</taxon>
    </lineage>
</organism>
<feature type="transmembrane region" description="Helical" evidence="1">
    <location>
        <begin position="88"/>
        <end position="112"/>
    </location>
</feature>
<evidence type="ECO:0000313" key="3">
    <source>
        <dbReference type="Proteomes" id="UP001236795"/>
    </source>
</evidence>
<keyword evidence="3" id="KW-1185">Reference proteome</keyword>
<keyword evidence="1" id="KW-1133">Transmembrane helix</keyword>
<evidence type="ECO:0008006" key="4">
    <source>
        <dbReference type="Google" id="ProtNLM"/>
    </source>
</evidence>
<feature type="transmembrane region" description="Helical" evidence="1">
    <location>
        <begin position="212"/>
        <end position="234"/>
    </location>
</feature>
<dbReference type="EMBL" id="JAUSWC010000037">
    <property type="protein sequence ID" value="MDQ0491640.1"/>
    <property type="molecule type" value="Genomic_DNA"/>
</dbReference>
<feature type="transmembrane region" description="Helical" evidence="1">
    <location>
        <begin position="139"/>
        <end position="160"/>
    </location>
</feature>
<keyword evidence="1" id="KW-0472">Membrane</keyword>
<accession>A0ABU0KQK2</accession>
<dbReference type="RefSeq" id="WP_258902653.1">
    <property type="nucleotide sequence ID" value="NZ_JAUSWC010000037.1"/>
</dbReference>
<sequence>MTAALTTPAAPAAARPAGVPRQWRWLARLQRPALIGGGALVLLTAAALVWLGGPLTDASAAAWKAYNACGFTPRCSYDQSAILLYKDVYNYVTFAVLAVPFLVAAWAGGALVGRETESGTARLAWTQGVSPARWLASRLVLPAVLTVAGTGLLAALHRWAWATGRDRIDTTKSWYDAATFHANGTVPVGLALAGLAAGALAGLVLRRATAALAAAAVAVGVLWGAVHAAMPYLWPSVTRVTALDEGPLGRGLHVGEGVLTAGGSRAAAPCLTSRMQSCRDTLADMGATAFYRDLHPASHYWPLQLVATGILLAVAGLLTYAAFRVLRRTTGTARG</sequence>
<keyword evidence="1" id="KW-0812">Transmembrane</keyword>
<feature type="transmembrane region" description="Helical" evidence="1">
    <location>
        <begin position="300"/>
        <end position="323"/>
    </location>
</feature>
<evidence type="ECO:0000313" key="2">
    <source>
        <dbReference type="EMBL" id="MDQ0491640.1"/>
    </source>
</evidence>
<protein>
    <recommendedName>
        <fullName evidence="4">ABC transporter permease</fullName>
    </recommendedName>
</protein>
<feature type="transmembrane region" description="Helical" evidence="1">
    <location>
        <begin position="33"/>
        <end position="53"/>
    </location>
</feature>